<evidence type="ECO:0000256" key="2">
    <source>
        <dbReference type="ARBA" id="ARBA00022801"/>
    </source>
</evidence>
<evidence type="ECO:0000256" key="1">
    <source>
        <dbReference type="ARBA" id="ARBA00022722"/>
    </source>
</evidence>
<dbReference type="RefSeq" id="WP_377861906.1">
    <property type="nucleotide sequence ID" value="NZ_JBHLZU010000033.1"/>
</dbReference>
<keyword evidence="1" id="KW-0540">Nuclease</keyword>
<proteinExistence type="predicted"/>
<name>A0ABV6ABF3_9PSEU</name>
<dbReference type="Gene3D" id="3.10.450.30">
    <property type="entry name" value="Microbial ribonucleases"/>
    <property type="match status" value="1"/>
</dbReference>
<sequence length="149" mass="16016">MTSRRRITAALVGLVALVVLGWLARDLFAGGGQAGPSACSTASAQSAVPGAADSKLQVCPLSSLPKEAGNTWQTIRAGGPYKYPKNDNVDFFNREGILPSKNRGYYREFTVPTPGENTRGARRLVTGKTGEVYYTGDHYKSFIVVDTSR</sequence>
<dbReference type="InterPro" id="IPR016191">
    <property type="entry name" value="Ribonuclease/ribotoxin"/>
</dbReference>
<comment type="caution">
    <text evidence="3">The sequence shown here is derived from an EMBL/GenBank/DDBJ whole genome shotgun (WGS) entry which is preliminary data.</text>
</comment>
<keyword evidence="4" id="KW-1185">Reference proteome</keyword>
<reference evidence="3 4" key="1">
    <citation type="submission" date="2024-09" db="EMBL/GenBank/DDBJ databases">
        <authorList>
            <person name="Sun Q."/>
            <person name="Mori K."/>
        </authorList>
    </citation>
    <scope>NUCLEOTIDE SEQUENCE [LARGE SCALE GENOMIC DNA]</scope>
    <source>
        <strain evidence="3 4">TBRC 7907</strain>
    </source>
</reference>
<accession>A0ABV6ABF3</accession>
<dbReference type="InterPro" id="IPR000026">
    <property type="entry name" value="N1-like"/>
</dbReference>
<protein>
    <submittedName>
        <fullName evidence="3">Ribonuclease domain-containing protein</fullName>
    </submittedName>
</protein>
<organism evidence="3 4">
    <name type="scientific">Allokutzneria oryzae</name>
    <dbReference type="NCBI Taxonomy" id="1378989"/>
    <lineage>
        <taxon>Bacteria</taxon>
        <taxon>Bacillati</taxon>
        <taxon>Actinomycetota</taxon>
        <taxon>Actinomycetes</taxon>
        <taxon>Pseudonocardiales</taxon>
        <taxon>Pseudonocardiaceae</taxon>
        <taxon>Allokutzneria</taxon>
    </lineage>
</organism>
<dbReference type="SUPFAM" id="SSF53933">
    <property type="entry name" value="Microbial ribonucleases"/>
    <property type="match status" value="1"/>
</dbReference>
<gene>
    <name evidence="3" type="ORF">ACFFQA_35345</name>
</gene>
<keyword evidence="2" id="KW-0378">Hydrolase</keyword>
<dbReference type="EMBL" id="JBHLZU010000033">
    <property type="protein sequence ID" value="MFB9909241.1"/>
    <property type="molecule type" value="Genomic_DNA"/>
</dbReference>
<evidence type="ECO:0000313" key="4">
    <source>
        <dbReference type="Proteomes" id="UP001589693"/>
    </source>
</evidence>
<dbReference type="Proteomes" id="UP001589693">
    <property type="component" value="Unassembled WGS sequence"/>
</dbReference>
<dbReference type="Pfam" id="PF00545">
    <property type="entry name" value="Ribonuclease"/>
    <property type="match status" value="1"/>
</dbReference>
<evidence type="ECO:0000313" key="3">
    <source>
        <dbReference type="EMBL" id="MFB9909241.1"/>
    </source>
</evidence>